<reference evidence="2" key="3">
    <citation type="submission" date="2014-01" db="EMBL/GenBank/DDBJ databases">
        <title>Evolution of pathogenesis and genome organization in the Tremellales.</title>
        <authorList>
            <person name="Cuomo C."/>
            <person name="Litvintseva A."/>
            <person name="Heitman J."/>
            <person name="Chen Y."/>
            <person name="Sun S."/>
            <person name="Springer D."/>
            <person name="Dromer F."/>
            <person name="Young S."/>
            <person name="Zeng Q."/>
            <person name="Chapman S."/>
            <person name="Gujja S."/>
            <person name="Saif S."/>
            <person name="Birren B."/>
        </authorList>
    </citation>
    <scope>NUCLEOTIDE SEQUENCE</scope>
    <source>
        <strain evidence="2">CBS 10118</strain>
    </source>
</reference>
<reference evidence="2" key="1">
    <citation type="submission" date="2013-07" db="EMBL/GenBank/DDBJ databases">
        <title>The Genome Sequence of Cryptococcus bestiolae CBS10118.</title>
        <authorList>
            <consortium name="The Broad Institute Genome Sequencing Platform"/>
            <person name="Cuomo C."/>
            <person name="Litvintseva A."/>
            <person name="Chen Y."/>
            <person name="Heitman J."/>
            <person name="Sun S."/>
            <person name="Springer D."/>
            <person name="Dromer F."/>
            <person name="Young S.K."/>
            <person name="Zeng Q."/>
            <person name="Gargeya S."/>
            <person name="Fitzgerald M."/>
            <person name="Abouelleil A."/>
            <person name="Alvarado L."/>
            <person name="Berlin A.M."/>
            <person name="Chapman S.B."/>
            <person name="Dewar J."/>
            <person name="Goldberg J."/>
            <person name="Griggs A."/>
            <person name="Gujja S."/>
            <person name="Hansen M."/>
            <person name="Howarth C."/>
            <person name="Imamovic A."/>
            <person name="Larimer J."/>
            <person name="McCowan C."/>
            <person name="Murphy C."/>
            <person name="Pearson M."/>
            <person name="Priest M."/>
            <person name="Roberts A."/>
            <person name="Saif S."/>
            <person name="Shea T."/>
            <person name="Sykes S."/>
            <person name="Wortman J."/>
            <person name="Nusbaum C."/>
            <person name="Birren B."/>
        </authorList>
    </citation>
    <scope>NUCLEOTIDE SEQUENCE [LARGE SCALE GENOMIC DNA]</scope>
    <source>
        <strain evidence="2">CBS 10118</strain>
    </source>
</reference>
<feature type="region of interest" description="Disordered" evidence="1">
    <location>
        <begin position="405"/>
        <end position="441"/>
    </location>
</feature>
<evidence type="ECO:0000256" key="1">
    <source>
        <dbReference type="SAM" id="MobiDB-lite"/>
    </source>
</evidence>
<name>A0A1B9G919_9TREE</name>
<proteinExistence type="predicted"/>
<evidence type="ECO:0000313" key="4">
    <source>
        <dbReference type="Proteomes" id="UP000092730"/>
    </source>
</evidence>
<feature type="region of interest" description="Disordered" evidence="1">
    <location>
        <begin position="1279"/>
        <end position="1362"/>
    </location>
</feature>
<organism evidence="2">
    <name type="scientific">Kwoniella bestiolae CBS 10118</name>
    <dbReference type="NCBI Taxonomy" id="1296100"/>
    <lineage>
        <taxon>Eukaryota</taxon>
        <taxon>Fungi</taxon>
        <taxon>Dikarya</taxon>
        <taxon>Basidiomycota</taxon>
        <taxon>Agaricomycotina</taxon>
        <taxon>Tremellomycetes</taxon>
        <taxon>Tremellales</taxon>
        <taxon>Cryptococcaceae</taxon>
        <taxon>Kwoniella</taxon>
    </lineage>
</organism>
<dbReference type="RefSeq" id="XP_019048579.1">
    <property type="nucleotide sequence ID" value="XM_019189017.1"/>
</dbReference>
<dbReference type="VEuPathDB" id="FungiDB:I302_02351"/>
<feature type="compositionally biased region" description="Polar residues" evidence="1">
    <location>
        <begin position="710"/>
        <end position="727"/>
    </location>
</feature>
<feature type="compositionally biased region" description="Pro residues" evidence="1">
    <location>
        <begin position="1328"/>
        <end position="1337"/>
    </location>
</feature>
<feature type="compositionally biased region" description="Polar residues" evidence="1">
    <location>
        <begin position="1279"/>
        <end position="1288"/>
    </location>
</feature>
<feature type="region of interest" description="Disordered" evidence="1">
    <location>
        <begin position="1"/>
        <end position="34"/>
    </location>
</feature>
<feature type="region of interest" description="Disordered" evidence="1">
    <location>
        <begin position="226"/>
        <end position="258"/>
    </location>
</feature>
<dbReference type="Proteomes" id="UP000092730">
    <property type="component" value="Chromosome 2"/>
</dbReference>
<reference evidence="3" key="4">
    <citation type="submission" date="2024-02" db="EMBL/GenBank/DDBJ databases">
        <title>Comparative genomics of Cryptococcus and Kwoniella reveals pathogenesis evolution and contrasting modes of karyotype evolution via chromosome fusion or intercentromeric recombination.</title>
        <authorList>
            <person name="Coelho M.A."/>
            <person name="David-Palma M."/>
            <person name="Shea T."/>
            <person name="Bowers K."/>
            <person name="McGinley-Smith S."/>
            <person name="Mohammad A.W."/>
            <person name="Gnirke A."/>
            <person name="Yurkov A.M."/>
            <person name="Nowrousian M."/>
            <person name="Sun S."/>
            <person name="Cuomo C.A."/>
            <person name="Heitman J."/>
        </authorList>
    </citation>
    <scope>NUCLEOTIDE SEQUENCE</scope>
    <source>
        <strain evidence="3">CBS 10118</strain>
    </source>
</reference>
<dbReference type="STRING" id="1296100.A0A1B9G919"/>
<gene>
    <name evidence="2" type="ORF">I302_02351</name>
    <name evidence="3" type="ORF">I302_103646</name>
</gene>
<feature type="region of interest" description="Disordered" evidence="1">
    <location>
        <begin position="801"/>
        <end position="831"/>
    </location>
</feature>
<evidence type="ECO:0000313" key="2">
    <source>
        <dbReference type="EMBL" id="OCF27509.1"/>
    </source>
</evidence>
<feature type="region of interest" description="Disordered" evidence="1">
    <location>
        <begin position="710"/>
        <end position="732"/>
    </location>
</feature>
<feature type="region of interest" description="Disordered" evidence="1">
    <location>
        <begin position="1367"/>
        <end position="1386"/>
    </location>
</feature>
<feature type="region of interest" description="Disordered" evidence="1">
    <location>
        <begin position="371"/>
        <end position="391"/>
    </location>
</feature>
<evidence type="ECO:0000313" key="3">
    <source>
        <dbReference type="EMBL" id="WVW81651.1"/>
    </source>
</evidence>
<feature type="compositionally biased region" description="Basic and acidic residues" evidence="1">
    <location>
        <begin position="228"/>
        <end position="242"/>
    </location>
</feature>
<protein>
    <submittedName>
        <fullName evidence="2">Uncharacterized protein</fullName>
    </submittedName>
</protein>
<dbReference type="EMBL" id="CP144542">
    <property type="protein sequence ID" value="WVW81651.1"/>
    <property type="molecule type" value="Genomic_DNA"/>
</dbReference>
<dbReference type="GeneID" id="30206750"/>
<feature type="region of interest" description="Disordered" evidence="1">
    <location>
        <begin position="276"/>
        <end position="296"/>
    </location>
</feature>
<feature type="compositionally biased region" description="Low complexity" evidence="1">
    <location>
        <begin position="903"/>
        <end position="916"/>
    </location>
</feature>
<accession>A0A1B9G919</accession>
<keyword evidence="4" id="KW-1185">Reference proteome</keyword>
<feature type="region of interest" description="Disordered" evidence="1">
    <location>
        <begin position="844"/>
        <end position="941"/>
    </location>
</feature>
<dbReference type="KEGG" id="kbi:30206750"/>
<reference evidence="3" key="2">
    <citation type="submission" date="2013-07" db="EMBL/GenBank/DDBJ databases">
        <authorList>
            <consortium name="The Broad Institute Genome Sequencing Platform"/>
            <person name="Cuomo C."/>
            <person name="Litvintseva A."/>
            <person name="Chen Y."/>
            <person name="Heitman J."/>
            <person name="Sun S."/>
            <person name="Springer D."/>
            <person name="Dromer F."/>
            <person name="Young S.K."/>
            <person name="Zeng Q."/>
            <person name="Gargeya S."/>
            <person name="Fitzgerald M."/>
            <person name="Abouelleil A."/>
            <person name="Alvarado L."/>
            <person name="Berlin A.M."/>
            <person name="Chapman S.B."/>
            <person name="Dewar J."/>
            <person name="Goldberg J."/>
            <person name="Griggs A."/>
            <person name="Gujja S."/>
            <person name="Hansen M."/>
            <person name="Howarth C."/>
            <person name="Imamovic A."/>
            <person name="Larimer J."/>
            <person name="McCowan C."/>
            <person name="Murphy C."/>
            <person name="Pearson M."/>
            <person name="Priest M."/>
            <person name="Roberts A."/>
            <person name="Saif S."/>
            <person name="Shea T."/>
            <person name="Sykes S."/>
            <person name="Wortman J."/>
            <person name="Nusbaum C."/>
            <person name="Birren B."/>
        </authorList>
    </citation>
    <scope>NUCLEOTIDE SEQUENCE</scope>
    <source>
        <strain evidence="3">CBS 10118</strain>
    </source>
</reference>
<feature type="compositionally biased region" description="Basic and acidic residues" evidence="1">
    <location>
        <begin position="1339"/>
        <end position="1353"/>
    </location>
</feature>
<sequence>MSSPFRLAPMRNRSQTQSHIPYKPVPDFSSDSSTGWRGGEIQRKWFLLVIYGPDFIVDGSSRMECDENEEGGSLLVILQPTVHQQLIHLISQIHLPSPLGLSLHLNVPDAPHKPKLTDILWPTFFSSYLLPSHSQNHESIGNLPIVATVTLRIDKRAARWYEGWKRDPQDGKIGKWVDTRHLQPIPLLRREVSLNQIQTIVNHTREASNQFTDSPFDLSVDSIVLPEQEDRPTDPVKMDDSTRPPTVKDQPDLPSQNLAVPSEEVKTITLPPLSAFSSPTLPNPQNQISSGSSTPLSFHSIPYSPIHTLPDPQALATQPFLKELYQRINITHRVRSNSDLAQRRGREGLTIDTQKPIKAPWADLGSAMWSQGTSWGPATTPEGWDLSPSQRQVNKQELVWDSLEKERENGSLSTDGQHQVDFTVPPIPSSGRLDGSPDNLNDGDTWNQQHHYGSWTFLPKGPVTPTPWKFGWPFHEIVALPPPRIDDHANHPSIEIPQDDLNVCAQVEVERVIVEPAEIDDNVAMNEFAQQIEFFESQSQVINHQLQYLQISPLPLESTSIVTPAFELDTPTFSEGEIEEGFEFEETFPPTLNSSLEIVDSPVEEITLQVSSPQGLPEDMFPPLERCPRPADQHYSQASTSFLQPYVGRIGREYDPISPFDLDIPFSPFEEEDEDDDDRMDYAASDMRRSSVLGFEGSTLDVIEEVSNSDISSPRSVKVSSPGFSPSSEDEEMVEDVADSQWNTGAMEEIATSANTGFVELPKIHEEDQCLSNPASSATTGRVLPRLPTPHTRLSSYLLEEDQPPPASELESPVQHHQEGLSSPAPFVDCIDEDLASPRSDLFQYTNQTDDNQDVVEDTRPSRSSLVGSIKPLFRSRSQKDRSRSSAHTDIPSFMSHHEQAHTSTTSLTSTNASTTAPKRPLKKLSQRLSGFGDCPEGGGREIPLLAEEGRMTNSTSFGSYTDGFLYPNLVIYPPMEKQRIRISVHQEIYPNLIIYKPASGFTMNLSRRRSQNQSSSQSSKLIKLSIDLVEYHYPNIIVYPSSSSKASPVLTKTSKPIRILTREFAYPNLEIYPTVIPIQLVKYEYPNVLLYPSTSSTRPRSRSSIRSKTIEPNPVPILLCQSVYPDLKVYPKVIPVQLVRCRYPDLVIYPCCNKGISKIKDELMTERRYQATKYPLDPTDPKELLLNARRRYLNLKASLELDREHIHQRISSVKRFHHQRGSSSISSASSSALVTPVLELPPFSVDDLNVPKKIDVPAETGGVTSKATVPSYFSDIMTSPASTAKTQTGKDEKGDGARDQSEIEDKKRRRSGTLISERMKAFSSPQDPTPFSPPPVAERSRSSTHNDVDKPQYLDSPFSLEIRGKEAEDGKRVGRLSKDLMKKWV</sequence>
<feature type="compositionally biased region" description="Basic and acidic residues" evidence="1">
    <location>
        <begin position="1289"/>
        <end position="1307"/>
    </location>
</feature>
<dbReference type="OrthoDB" id="2597022at2759"/>
<dbReference type="EMBL" id="KI894019">
    <property type="protein sequence ID" value="OCF27509.1"/>
    <property type="molecule type" value="Genomic_DNA"/>
</dbReference>